<feature type="transmembrane region" description="Helical" evidence="1">
    <location>
        <begin position="168"/>
        <end position="185"/>
    </location>
</feature>
<keyword evidence="3" id="KW-1185">Reference proteome</keyword>
<proteinExistence type="predicted"/>
<gene>
    <name evidence="2" type="ORF">CLOACE_13770</name>
</gene>
<feature type="transmembrane region" description="Helical" evidence="1">
    <location>
        <begin position="97"/>
        <end position="123"/>
    </location>
</feature>
<evidence type="ECO:0000313" key="3">
    <source>
        <dbReference type="Proteomes" id="UP000175744"/>
    </source>
</evidence>
<keyword evidence="1" id="KW-0472">Membrane</keyword>
<organism evidence="2 3">
    <name type="scientific">Clostridium acetireducens DSM 10703</name>
    <dbReference type="NCBI Taxonomy" id="1121290"/>
    <lineage>
        <taxon>Bacteria</taxon>
        <taxon>Bacillati</taxon>
        <taxon>Bacillota</taxon>
        <taxon>Clostridia</taxon>
        <taxon>Eubacteriales</taxon>
        <taxon>Clostridiaceae</taxon>
        <taxon>Clostridium</taxon>
    </lineage>
</organism>
<keyword evidence="1" id="KW-1133">Transmembrane helix</keyword>
<sequence length="245" mass="28423">MTMYNAVYCEFLKLKRSPISLLLILGIVAEPLIMLFGQLYRQDIVEWEIYMGNIEAMMFLVMGLIFFTLIASYTYAREFTERVSCITYSYPISKTKVFVAKLLTLFTCIFIVYVLQFITMIITGCSIDHEPLDMNFVMLNIKIYFYSMLFQFAITPLAIFITSVSKNLVLPMIYSIIGTLINLVVGQNQDYSVYFPLCYPSVPLMSLKFNNMKLIINKYTIEIAIVFFIITILASIFYYEKCDIS</sequence>
<feature type="transmembrane region" description="Helical" evidence="1">
    <location>
        <begin position="56"/>
        <end position="76"/>
    </location>
</feature>
<evidence type="ECO:0000256" key="1">
    <source>
        <dbReference type="SAM" id="Phobius"/>
    </source>
</evidence>
<accession>A0A1E8EYR4</accession>
<dbReference type="OrthoDB" id="4336274at2"/>
<feature type="transmembrane region" description="Helical" evidence="1">
    <location>
        <begin position="21"/>
        <end position="40"/>
    </location>
</feature>
<keyword evidence="1" id="KW-0812">Transmembrane</keyword>
<feature type="transmembrane region" description="Helical" evidence="1">
    <location>
        <begin position="219"/>
        <end position="239"/>
    </location>
</feature>
<dbReference type="Pfam" id="PF12730">
    <property type="entry name" value="ABC2_membrane_4"/>
    <property type="match status" value="1"/>
</dbReference>
<evidence type="ECO:0000313" key="2">
    <source>
        <dbReference type="EMBL" id="OFI05996.1"/>
    </source>
</evidence>
<reference evidence="2 3" key="1">
    <citation type="submission" date="2016-06" db="EMBL/GenBank/DDBJ databases">
        <title>Genome sequence of Clostridium acetireducens DSM 10703.</title>
        <authorList>
            <person name="Poehlein A."/>
            <person name="Fluechter S."/>
            <person name="Duerre P."/>
            <person name="Daniel R."/>
        </authorList>
    </citation>
    <scope>NUCLEOTIDE SEQUENCE [LARGE SCALE GENOMIC DNA]</scope>
    <source>
        <strain evidence="2 3">DSM 10703</strain>
    </source>
</reference>
<name>A0A1E8EYR4_9CLOT</name>
<comment type="caution">
    <text evidence="2">The sequence shown here is derived from an EMBL/GenBank/DDBJ whole genome shotgun (WGS) entry which is preliminary data.</text>
</comment>
<dbReference type="RefSeq" id="WP_070110362.1">
    <property type="nucleotide sequence ID" value="NZ_LZFO01000017.1"/>
</dbReference>
<dbReference type="STRING" id="1121290.CLAOCE_13770"/>
<dbReference type="Proteomes" id="UP000175744">
    <property type="component" value="Unassembled WGS sequence"/>
</dbReference>
<feature type="transmembrane region" description="Helical" evidence="1">
    <location>
        <begin position="143"/>
        <end position="161"/>
    </location>
</feature>
<protein>
    <submittedName>
        <fullName evidence="2">ABC-2 family transporter protein</fullName>
    </submittedName>
</protein>
<dbReference type="EMBL" id="LZFO01000017">
    <property type="protein sequence ID" value="OFI05996.1"/>
    <property type="molecule type" value="Genomic_DNA"/>
</dbReference>
<dbReference type="AlphaFoldDB" id="A0A1E8EYR4"/>